<dbReference type="Gene3D" id="1.20.120.530">
    <property type="entry name" value="GntR ligand-binding domain-like"/>
    <property type="match status" value="1"/>
</dbReference>
<dbReference type="SMART" id="SM00345">
    <property type="entry name" value="HTH_GNTR"/>
    <property type="match status" value="1"/>
</dbReference>
<dbReference type="InterPro" id="IPR011711">
    <property type="entry name" value="GntR_C"/>
</dbReference>
<dbReference type="InterPro" id="IPR036388">
    <property type="entry name" value="WH-like_DNA-bd_sf"/>
</dbReference>
<keyword evidence="2" id="KW-0238">DNA-binding</keyword>
<feature type="domain" description="HTH gntR-type" evidence="4">
    <location>
        <begin position="14"/>
        <end position="81"/>
    </location>
</feature>
<dbReference type="Pfam" id="PF07729">
    <property type="entry name" value="FCD"/>
    <property type="match status" value="1"/>
</dbReference>
<name>A0A6J5YW38_9ZZZZ</name>
<dbReference type="GO" id="GO:0003700">
    <property type="term" value="F:DNA-binding transcription factor activity"/>
    <property type="evidence" value="ECO:0007669"/>
    <property type="project" value="InterPro"/>
</dbReference>
<sequence length="232" mass="25564">MNGLKQIKAVAPETGLARSAYDEIRRAILSGDLKEGSLTSVRALSEALGMSRTPVREALVELANDRLVAFERNRGVRICETQRHDIEEIFEMRLLLEVPAARAAAESMSSSDVQDLEDTLSGMKNQLSDENEFMRFDWGFHRKLLEVSGNERIVAAVEGLRDQIRTRGISTVGRSRQLDAIVTEHQAIFDAVRLGDGQAAAAAMDAHLSTTRALLLTQEDLPTNETDSKGKS</sequence>
<dbReference type="InterPro" id="IPR036390">
    <property type="entry name" value="WH_DNA-bd_sf"/>
</dbReference>
<dbReference type="SUPFAM" id="SSF48008">
    <property type="entry name" value="GntR ligand-binding domain-like"/>
    <property type="match status" value="1"/>
</dbReference>
<dbReference type="EMBL" id="CAESAO010000003">
    <property type="protein sequence ID" value="CAB4334374.1"/>
    <property type="molecule type" value="Genomic_DNA"/>
</dbReference>
<dbReference type="PANTHER" id="PTHR43537:SF24">
    <property type="entry name" value="GLUCONATE OPERON TRANSCRIPTIONAL REPRESSOR"/>
    <property type="match status" value="1"/>
</dbReference>
<evidence type="ECO:0000256" key="2">
    <source>
        <dbReference type="ARBA" id="ARBA00023125"/>
    </source>
</evidence>
<dbReference type="SUPFAM" id="SSF46785">
    <property type="entry name" value="Winged helix' DNA-binding domain"/>
    <property type="match status" value="1"/>
</dbReference>
<accession>A0A6J5YW38</accession>
<proteinExistence type="predicted"/>
<dbReference type="SMART" id="SM00895">
    <property type="entry name" value="FCD"/>
    <property type="match status" value="1"/>
</dbReference>
<dbReference type="CDD" id="cd07377">
    <property type="entry name" value="WHTH_GntR"/>
    <property type="match status" value="1"/>
</dbReference>
<dbReference type="InterPro" id="IPR000524">
    <property type="entry name" value="Tscrpt_reg_HTH_GntR"/>
</dbReference>
<dbReference type="AlphaFoldDB" id="A0A6J5YW38"/>
<gene>
    <name evidence="5" type="ORF">UFOPK3522_00071</name>
</gene>
<keyword evidence="1" id="KW-0805">Transcription regulation</keyword>
<organism evidence="5">
    <name type="scientific">freshwater metagenome</name>
    <dbReference type="NCBI Taxonomy" id="449393"/>
    <lineage>
        <taxon>unclassified sequences</taxon>
        <taxon>metagenomes</taxon>
        <taxon>ecological metagenomes</taxon>
    </lineage>
</organism>
<dbReference type="PROSITE" id="PS50949">
    <property type="entry name" value="HTH_GNTR"/>
    <property type="match status" value="1"/>
</dbReference>
<evidence type="ECO:0000313" key="5">
    <source>
        <dbReference type="EMBL" id="CAB4334374.1"/>
    </source>
</evidence>
<evidence type="ECO:0000256" key="1">
    <source>
        <dbReference type="ARBA" id="ARBA00023015"/>
    </source>
</evidence>
<dbReference type="InterPro" id="IPR008920">
    <property type="entry name" value="TF_FadR/GntR_C"/>
</dbReference>
<evidence type="ECO:0000259" key="4">
    <source>
        <dbReference type="PROSITE" id="PS50949"/>
    </source>
</evidence>
<evidence type="ECO:0000256" key="3">
    <source>
        <dbReference type="ARBA" id="ARBA00023163"/>
    </source>
</evidence>
<dbReference type="GO" id="GO:0003677">
    <property type="term" value="F:DNA binding"/>
    <property type="evidence" value="ECO:0007669"/>
    <property type="project" value="UniProtKB-KW"/>
</dbReference>
<dbReference type="Pfam" id="PF00392">
    <property type="entry name" value="GntR"/>
    <property type="match status" value="1"/>
</dbReference>
<reference evidence="5" key="1">
    <citation type="submission" date="2020-05" db="EMBL/GenBank/DDBJ databases">
        <authorList>
            <person name="Chiriac C."/>
            <person name="Salcher M."/>
            <person name="Ghai R."/>
            <person name="Kavagutti S V."/>
        </authorList>
    </citation>
    <scope>NUCLEOTIDE SEQUENCE</scope>
</reference>
<dbReference type="PANTHER" id="PTHR43537">
    <property type="entry name" value="TRANSCRIPTIONAL REGULATOR, GNTR FAMILY"/>
    <property type="match status" value="1"/>
</dbReference>
<dbReference type="Gene3D" id="1.10.10.10">
    <property type="entry name" value="Winged helix-like DNA-binding domain superfamily/Winged helix DNA-binding domain"/>
    <property type="match status" value="1"/>
</dbReference>
<protein>
    <submittedName>
        <fullName evidence="5">Unannotated protein</fullName>
    </submittedName>
</protein>
<keyword evidence="3" id="KW-0804">Transcription</keyword>